<evidence type="ECO:0000313" key="2">
    <source>
        <dbReference type="EMBL" id="MBA2861778.1"/>
    </source>
</evidence>
<dbReference type="PANTHER" id="PTHR35149">
    <property type="entry name" value="SLL5132 PROTEIN"/>
    <property type="match status" value="1"/>
</dbReference>
<dbReference type="Pfam" id="PF03235">
    <property type="entry name" value="GmrSD_N"/>
    <property type="match status" value="1"/>
</dbReference>
<gene>
    <name evidence="2" type="ORF">HNP90_000657</name>
</gene>
<feature type="domain" description="GmrSD restriction endonucleases N-terminal" evidence="1">
    <location>
        <begin position="13"/>
        <end position="232"/>
    </location>
</feature>
<dbReference type="InterPro" id="IPR004919">
    <property type="entry name" value="GmrSD_N"/>
</dbReference>
<comment type="caution">
    <text evidence="2">The sequence shown here is derived from an EMBL/GenBank/DDBJ whole genome shotgun (WGS) entry which is preliminary data.</text>
</comment>
<evidence type="ECO:0000313" key="3">
    <source>
        <dbReference type="Proteomes" id="UP000533207"/>
    </source>
</evidence>
<organism evidence="2 3">
    <name type="scientific">Methanococcus maripaludis</name>
    <name type="common">Methanococcus deltae</name>
    <dbReference type="NCBI Taxonomy" id="39152"/>
    <lineage>
        <taxon>Archaea</taxon>
        <taxon>Methanobacteriati</taxon>
        <taxon>Methanobacteriota</taxon>
        <taxon>Methanomada group</taxon>
        <taxon>Methanococci</taxon>
        <taxon>Methanococcales</taxon>
        <taxon>Methanococcaceae</taxon>
        <taxon>Methanococcus</taxon>
    </lineage>
</organism>
<dbReference type="PANTHER" id="PTHR35149:SF2">
    <property type="entry name" value="DUF262 DOMAIN-CONTAINING PROTEIN"/>
    <property type="match status" value="1"/>
</dbReference>
<name>A0A7J9PG86_METMI</name>
<proteinExistence type="predicted"/>
<protein>
    <submittedName>
        <fullName evidence="2">Uncharacterized protein with ParB-like and HNH nuclease domain</fullName>
    </submittedName>
</protein>
<dbReference type="EMBL" id="JACDUL010000002">
    <property type="protein sequence ID" value="MBA2861778.1"/>
    <property type="molecule type" value="Genomic_DNA"/>
</dbReference>
<evidence type="ECO:0000259" key="1">
    <source>
        <dbReference type="Pfam" id="PF03235"/>
    </source>
</evidence>
<reference evidence="2 3" key="1">
    <citation type="submission" date="2020-07" db="EMBL/GenBank/DDBJ databases">
        <title>Genomic Encyclopedia of Type Strains, Phase IV (KMG-V): Genome sequencing to study the core and pangenomes of soil and plant-associated prokaryotes.</title>
        <authorList>
            <person name="Whitman W."/>
        </authorList>
    </citation>
    <scope>NUCLEOTIDE SEQUENCE [LARGE SCALE GENOMIC DNA]</scope>
    <source>
        <strain evidence="2 3">C8</strain>
    </source>
</reference>
<accession>A0A7J9PG86</accession>
<dbReference type="RefSeq" id="WP_196792595.1">
    <property type="nucleotide sequence ID" value="NZ_JACDUL010000002.1"/>
</dbReference>
<dbReference type="Proteomes" id="UP000533207">
    <property type="component" value="Unassembled WGS sequence"/>
</dbReference>
<dbReference type="AlphaFoldDB" id="A0A7J9PG86"/>
<sequence>MADGKIEVDKKILQDIFSKDFWYVIPEYQRPYAWQSDNIADLIGDIHYAQNNGTNEYFVGSLVLKKTEEKDFSEYDVLDGQQRLTSFIILFACLRDRIKDEVYKDTLQSLIYQEANKPRKIPSRNKMQYQIRHNVEEFMNDHIITAGGTEKYDDLRSKKKKGDKSIYNMINAIFSAYENLNKIEDLEEFVDYLLNNVILIYVSTDNEEDAFRLFTILNDRGISLTSADIIKSTNIGALVNEKDQNEYARLWEEMENKIENRKSGDFDRFLGFIRTIFIKEKAQSVLRQEFDKKIYLKDGTGILKKGKEVMDVILEYDDIYDQIIELENKNLSNEFKNLVTNMKIGISSEEWIPPLLLYYKKFKMSKLTEFLKLLEYKFVGDLVCRESPDKRRKNIFEILREIEKTELNSIDDLLSNKLHFM</sequence>